<evidence type="ECO:0000256" key="1">
    <source>
        <dbReference type="SAM" id="Phobius"/>
    </source>
</evidence>
<sequence length="188" mass="20318">MNRLSAFPRWRAALLLLVCAAAVLAAALLGPIPQPASYHAFADQRTLLGIPHFWNVVSSLPFTLLGLAGLWRLRGRPPGLLPELRSCYAACFAGAVLIGLGSGLYHLRPDNATLVWDRLPMAVTFMGFFAVVIGEHIDTRLARRALPGLLLAGMDSVAYWALSGRLGASNLRQPLTRARPPCCADPRP</sequence>
<dbReference type="EMBL" id="JABBFW010000013">
    <property type="protein sequence ID" value="NML16882.1"/>
    <property type="molecule type" value="Genomic_DNA"/>
</dbReference>
<evidence type="ECO:0000256" key="2">
    <source>
        <dbReference type="SAM" id="SignalP"/>
    </source>
</evidence>
<keyword evidence="1" id="KW-0472">Membrane</keyword>
<feature type="transmembrane region" description="Helical" evidence="1">
    <location>
        <begin position="52"/>
        <end position="73"/>
    </location>
</feature>
<gene>
    <name evidence="3" type="ORF">HHL10_18025</name>
</gene>
<proteinExistence type="predicted"/>
<keyword evidence="2" id="KW-0732">Signal</keyword>
<dbReference type="RefSeq" id="WP_169161782.1">
    <property type="nucleotide sequence ID" value="NZ_JABBFW010000013.1"/>
</dbReference>
<dbReference type="Proteomes" id="UP000574067">
    <property type="component" value="Unassembled WGS sequence"/>
</dbReference>
<keyword evidence="1" id="KW-1133">Transmembrane helix</keyword>
<organism evidence="3 4">
    <name type="scientific">Azohydromonas caseinilytica</name>
    <dbReference type="NCBI Taxonomy" id="2728836"/>
    <lineage>
        <taxon>Bacteria</taxon>
        <taxon>Pseudomonadati</taxon>
        <taxon>Pseudomonadota</taxon>
        <taxon>Betaproteobacteria</taxon>
        <taxon>Burkholderiales</taxon>
        <taxon>Sphaerotilaceae</taxon>
        <taxon>Azohydromonas</taxon>
    </lineage>
</organism>
<protein>
    <submittedName>
        <fullName evidence="3">Ceramidase</fullName>
    </submittedName>
</protein>
<feature type="transmembrane region" description="Helical" evidence="1">
    <location>
        <begin position="85"/>
        <end position="107"/>
    </location>
</feature>
<accession>A0A848FC34</accession>
<evidence type="ECO:0000313" key="4">
    <source>
        <dbReference type="Proteomes" id="UP000574067"/>
    </source>
</evidence>
<name>A0A848FC34_9BURK</name>
<keyword evidence="4" id="KW-1185">Reference proteome</keyword>
<keyword evidence="1" id="KW-0812">Transmembrane</keyword>
<feature type="chain" id="PRO_5032666071" evidence="2">
    <location>
        <begin position="26"/>
        <end position="188"/>
    </location>
</feature>
<dbReference type="PANTHER" id="PTHR34368:SF1">
    <property type="entry name" value="OS01G0962200 PROTEIN"/>
    <property type="match status" value="1"/>
</dbReference>
<reference evidence="3 4" key="1">
    <citation type="submission" date="2020-04" db="EMBL/GenBank/DDBJ databases">
        <title>Azohydromonas sp. isolated from soil.</title>
        <authorList>
            <person name="Dahal R.H."/>
        </authorList>
    </citation>
    <scope>NUCLEOTIDE SEQUENCE [LARGE SCALE GENOMIC DNA]</scope>
    <source>
        <strain evidence="3 4">G-1-1-14</strain>
    </source>
</reference>
<dbReference type="AlphaFoldDB" id="A0A848FC34"/>
<dbReference type="PANTHER" id="PTHR34368">
    <property type="entry name" value="OS01G0962200 PROTEIN"/>
    <property type="match status" value="1"/>
</dbReference>
<feature type="transmembrane region" description="Helical" evidence="1">
    <location>
        <begin position="119"/>
        <end position="137"/>
    </location>
</feature>
<comment type="caution">
    <text evidence="3">The sequence shown here is derived from an EMBL/GenBank/DDBJ whole genome shotgun (WGS) entry which is preliminary data.</text>
</comment>
<evidence type="ECO:0000313" key="3">
    <source>
        <dbReference type="EMBL" id="NML16882.1"/>
    </source>
</evidence>
<feature type="signal peptide" evidence="2">
    <location>
        <begin position="1"/>
        <end position="25"/>
    </location>
</feature>